<gene>
    <name evidence="6" type="ORF">A7K91_06765</name>
</gene>
<dbReference type="InterPro" id="IPR036188">
    <property type="entry name" value="FAD/NAD-bd_sf"/>
</dbReference>
<evidence type="ECO:0000256" key="1">
    <source>
        <dbReference type="ARBA" id="ARBA00022485"/>
    </source>
</evidence>
<keyword evidence="7" id="KW-1185">Reference proteome</keyword>
<dbReference type="PANTHER" id="PTHR43498:SF1">
    <property type="entry name" value="COB--COM HETERODISULFIDE REDUCTASE IRON-SULFUR SUBUNIT A"/>
    <property type="match status" value="1"/>
</dbReference>
<evidence type="ECO:0000256" key="3">
    <source>
        <dbReference type="ARBA" id="ARBA00023002"/>
    </source>
</evidence>
<evidence type="ECO:0000256" key="2">
    <source>
        <dbReference type="ARBA" id="ARBA00022723"/>
    </source>
</evidence>
<dbReference type="SUPFAM" id="SSF51905">
    <property type="entry name" value="FAD/NAD(P)-binding domain"/>
    <property type="match status" value="1"/>
</dbReference>
<reference evidence="6 7" key="1">
    <citation type="submission" date="2016-05" db="EMBL/GenBank/DDBJ databases">
        <title>Paenibacillus oryzae. sp. nov., isolated from the rice root.</title>
        <authorList>
            <person name="Zhang J."/>
            <person name="Zhang X."/>
        </authorList>
    </citation>
    <scope>NUCLEOTIDE SEQUENCE [LARGE SCALE GENOMIC DNA]</scope>
    <source>
        <strain evidence="6 7">1DrF-4</strain>
    </source>
</reference>
<evidence type="ECO:0008006" key="8">
    <source>
        <dbReference type="Google" id="ProtNLM"/>
    </source>
</evidence>
<keyword evidence="5" id="KW-0411">Iron-sulfur</keyword>
<dbReference type="PANTHER" id="PTHR43498">
    <property type="entry name" value="FERREDOXIN:COB-COM HETERODISULFIDE REDUCTASE SUBUNIT A"/>
    <property type="match status" value="1"/>
</dbReference>
<dbReference type="GO" id="GO:0051539">
    <property type="term" value="F:4 iron, 4 sulfur cluster binding"/>
    <property type="evidence" value="ECO:0007669"/>
    <property type="project" value="UniProtKB-KW"/>
</dbReference>
<dbReference type="EMBL" id="LYPA01000071">
    <property type="protein sequence ID" value="OBR63689.1"/>
    <property type="molecule type" value="Genomic_DNA"/>
</dbReference>
<evidence type="ECO:0000256" key="5">
    <source>
        <dbReference type="ARBA" id="ARBA00023014"/>
    </source>
</evidence>
<dbReference type="Pfam" id="PF12831">
    <property type="entry name" value="FAD_oxidored"/>
    <property type="match status" value="1"/>
</dbReference>
<evidence type="ECO:0000256" key="4">
    <source>
        <dbReference type="ARBA" id="ARBA00023004"/>
    </source>
</evidence>
<evidence type="ECO:0000313" key="6">
    <source>
        <dbReference type="EMBL" id="OBR63689.1"/>
    </source>
</evidence>
<dbReference type="GO" id="GO:0016491">
    <property type="term" value="F:oxidoreductase activity"/>
    <property type="evidence" value="ECO:0007669"/>
    <property type="project" value="UniProtKB-KW"/>
</dbReference>
<accession>A0A1A5YDN1</accession>
<keyword evidence="2" id="KW-0479">Metal-binding</keyword>
<dbReference type="GO" id="GO:0046872">
    <property type="term" value="F:metal ion binding"/>
    <property type="evidence" value="ECO:0007669"/>
    <property type="project" value="UniProtKB-KW"/>
</dbReference>
<dbReference type="AlphaFoldDB" id="A0A1A5YDN1"/>
<keyword evidence="3" id="KW-0560">Oxidoreductase</keyword>
<dbReference type="Proteomes" id="UP000092024">
    <property type="component" value="Unassembled WGS sequence"/>
</dbReference>
<dbReference type="Gene3D" id="3.50.50.60">
    <property type="entry name" value="FAD/NAD(P)-binding domain"/>
    <property type="match status" value="1"/>
</dbReference>
<comment type="caution">
    <text evidence="6">The sequence shown here is derived from an EMBL/GenBank/DDBJ whole genome shotgun (WGS) entry which is preliminary data.</text>
</comment>
<sequence length="632" mass="68464">MIASALAVAVIAGGAAYLWMKDKDTTNHNKRQELLAVESAEQIQKQYDVIVAGTDPEGIAAAVSAARNGLSVLLVDGKDREILGGLMTVGGLNTLDLNYSPKQSSIPGSGHNFLNKGIFQEWYDQVEGTSFDVNTAANVFYKMVKAEENIDLLMGTRSMEPLASESADGIWKVSGMRIVTGDGQELEVAAQAVIDATQDGDIAAAAGATYTLGREDIGNGDAQMAVTLVFALKGMTQSIWDSFGKHPDTGIDAMSAWGFPSAKNYESSNPERVKLRGLNIGRQNDDTILINAMHIFGINPLDPASIKEALEIGNAEAPRIVEYLKTTFTEFKDLELAYTFDELYVRESRHIQGEYRLTMADLLANRDHWDAIAYGSYDVDIQAASHLDTGYVLYSPKQYGVPFRTLVPKTVDHLLVVGRAASFDSLPHGSARVIPLGMATGEAAGAAAKLAKDHAVTFRYMSGSKELIGELRGVLASQGMDLKMESFETPYYMNHKAYRGLTAAVSMLLTSGNHDNKAFDLDGKSNMQRIVYSLYRVKQQHSDFFHGDPAAAIAGVENAAGQPLSVEQTVKTIANAMDNATAAAVTLEDFVANGWFAQETLDSIADSASITNGEFFMLIRDLVEYYAGVVYE</sequence>
<dbReference type="InterPro" id="IPR039650">
    <property type="entry name" value="HdrA-like"/>
</dbReference>
<organism evidence="6 7">
    <name type="scientific">Paenibacillus oryzae</name>
    <dbReference type="NCBI Taxonomy" id="1844972"/>
    <lineage>
        <taxon>Bacteria</taxon>
        <taxon>Bacillati</taxon>
        <taxon>Bacillota</taxon>
        <taxon>Bacilli</taxon>
        <taxon>Bacillales</taxon>
        <taxon>Paenibacillaceae</taxon>
        <taxon>Paenibacillus</taxon>
    </lineage>
</organism>
<name>A0A1A5YDN1_9BACL</name>
<proteinExistence type="predicted"/>
<keyword evidence="4" id="KW-0408">Iron</keyword>
<keyword evidence="1" id="KW-0004">4Fe-4S</keyword>
<dbReference type="STRING" id="1844972.A7K91_06765"/>
<protein>
    <recommendedName>
        <fullName evidence="8">FAD-dependent oxidoreductase</fullName>
    </recommendedName>
</protein>
<evidence type="ECO:0000313" key="7">
    <source>
        <dbReference type="Proteomes" id="UP000092024"/>
    </source>
</evidence>